<dbReference type="Gene3D" id="3.30.2010.10">
    <property type="entry name" value="Metalloproteases ('zincins'), catalytic domain"/>
    <property type="match status" value="1"/>
</dbReference>
<dbReference type="CDD" id="cd07344">
    <property type="entry name" value="M48_yhfN_like"/>
    <property type="match status" value="1"/>
</dbReference>
<dbReference type="InterPro" id="IPR053136">
    <property type="entry name" value="UTP_pyrophosphatase-like"/>
</dbReference>
<dbReference type="PANTHER" id="PTHR30399">
    <property type="entry name" value="UNCHARACTERIZED PROTEIN YGJP"/>
    <property type="match status" value="1"/>
</dbReference>
<name>A0A7S8HC67_9HYPH</name>
<dbReference type="Pfam" id="PF01863">
    <property type="entry name" value="YgjP-like"/>
    <property type="match status" value="1"/>
</dbReference>
<evidence type="ECO:0000313" key="2">
    <source>
        <dbReference type="EMBL" id="QPC43392.1"/>
    </source>
</evidence>
<proteinExistence type="predicted"/>
<evidence type="ECO:0000313" key="3">
    <source>
        <dbReference type="Proteomes" id="UP000593594"/>
    </source>
</evidence>
<sequence length="248" mass="27727">MAKDTPTVPLLGQRSLSLEIDGTAVPVAIRRNRRARRFILRMDPKGTGVVVTIPAAAAERDALAFAMRQAGWIRERLDRNSGAVALAHGALIPYRGTPHLIVHEPGRRGTVRREEDALDGPRLNVAGDGRHLARRLTDWLKAQARQDLSEASQRYGEAMGLRYRRLTVRDQTSRWGSCSSTGALSYSWRLILAPPDILDYVAAHEVAHLAEMNHGPRFWALVYRHCSHADRARAWLREHGTGLHRYGG</sequence>
<dbReference type="KEGG" id="kmn:HW532_12225"/>
<accession>A0A7S8HC67</accession>
<dbReference type="RefSeq" id="WP_213160755.1">
    <property type="nucleotide sequence ID" value="NZ_CP058214.1"/>
</dbReference>
<dbReference type="PANTHER" id="PTHR30399:SF1">
    <property type="entry name" value="UTP PYROPHOSPHATASE"/>
    <property type="match status" value="1"/>
</dbReference>
<keyword evidence="3" id="KW-1185">Reference proteome</keyword>
<dbReference type="InterPro" id="IPR002725">
    <property type="entry name" value="YgjP-like_metallopeptidase"/>
</dbReference>
<gene>
    <name evidence="2" type="ORF">HW532_12225</name>
</gene>
<organism evidence="2 3">
    <name type="scientific">Kaustia mangrovi</name>
    <dbReference type="NCBI Taxonomy" id="2593653"/>
    <lineage>
        <taxon>Bacteria</taxon>
        <taxon>Pseudomonadati</taxon>
        <taxon>Pseudomonadota</taxon>
        <taxon>Alphaproteobacteria</taxon>
        <taxon>Hyphomicrobiales</taxon>
        <taxon>Parvibaculaceae</taxon>
        <taxon>Kaustia</taxon>
    </lineage>
</organism>
<reference evidence="2 3" key="1">
    <citation type="submission" date="2020-06" db="EMBL/GenBank/DDBJ databases">
        <title>Genome sequence of 2 isolates from Red Sea Mangroves.</title>
        <authorList>
            <person name="Sefrji F."/>
            <person name="Michoud G."/>
            <person name="Merlino G."/>
            <person name="Daffonchio D."/>
        </authorList>
    </citation>
    <scope>NUCLEOTIDE SEQUENCE [LARGE SCALE GENOMIC DNA]</scope>
    <source>
        <strain evidence="2 3">R1DC25</strain>
    </source>
</reference>
<protein>
    <submittedName>
        <fullName evidence="2">M48 family metallopeptidase</fullName>
    </submittedName>
</protein>
<dbReference type="AlphaFoldDB" id="A0A7S8HC67"/>
<dbReference type="Proteomes" id="UP000593594">
    <property type="component" value="Chromosome"/>
</dbReference>
<evidence type="ECO:0000259" key="1">
    <source>
        <dbReference type="Pfam" id="PF01863"/>
    </source>
</evidence>
<feature type="domain" description="YgjP-like metallopeptidase" evidence="1">
    <location>
        <begin position="37"/>
        <end position="239"/>
    </location>
</feature>
<dbReference type="EMBL" id="CP058214">
    <property type="protein sequence ID" value="QPC43392.1"/>
    <property type="molecule type" value="Genomic_DNA"/>
</dbReference>